<comment type="pathway">
    <text evidence="4">Carotenoid biosynthesis; staphyloxanthin biosynthesis; staphyloxanthin from farnesyl diphosphate: step 3/5.</text>
</comment>
<evidence type="ECO:0000256" key="8">
    <source>
        <dbReference type="ARBA" id="ARBA00042619"/>
    </source>
</evidence>
<dbReference type="PANTHER" id="PTHR43734:SF7">
    <property type="entry name" value="4,4'-DIAPONEUROSPORENE OXYGENASE"/>
    <property type="match status" value="1"/>
</dbReference>
<evidence type="ECO:0000256" key="3">
    <source>
        <dbReference type="ARBA" id="ARBA00023002"/>
    </source>
</evidence>
<dbReference type="PANTHER" id="PTHR43734">
    <property type="entry name" value="PHYTOENE DESATURASE"/>
    <property type="match status" value="1"/>
</dbReference>
<dbReference type="Proteomes" id="UP000181936">
    <property type="component" value="Chromosome"/>
</dbReference>
<feature type="domain" description="Amine oxidase" evidence="11">
    <location>
        <begin position="11"/>
        <end position="485"/>
    </location>
</feature>
<keyword evidence="13" id="KW-1185">Reference proteome</keyword>
<dbReference type="AlphaFoldDB" id="A0A1L3MUF5"/>
<evidence type="ECO:0000256" key="5">
    <source>
        <dbReference type="ARBA" id="ARBA00038194"/>
    </source>
</evidence>
<keyword evidence="3 10" id="KW-0560">Oxidoreductase</keyword>
<evidence type="ECO:0000256" key="7">
    <source>
        <dbReference type="ARBA" id="ARBA00041900"/>
    </source>
</evidence>
<evidence type="ECO:0000256" key="10">
    <source>
        <dbReference type="RuleBase" id="RU362075"/>
    </source>
</evidence>
<dbReference type="NCBIfam" id="TIGR02734">
    <property type="entry name" value="crtI_fam"/>
    <property type="match status" value="1"/>
</dbReference>
<comment type="cofactor">
    <cofactor evidence="1">
        <name>FAD</name>
        <dbReference type="ChEBI" id="CHEBI:57692"/>
    </cofactor>
</comment>
<evidence type="ECO:0000256" key="4">
    <source>
        <dbReference type="ARBA" id="ARBA00037901"/>
    </source>
</evidence>
<dbReference type="OrthoDB" id="9814556at2"/>
<dbReference type="SUPFAM" id="SSF51905">
    <property type="entry name" value="FAD/NAD(P)-binding domain"/>
    <property type="match status" value="1"/>
</dbReference>
<protein>
    <recommendedName>
        <fullName evidence="6">4,4'-diaponeurosporene oxygenase</fullName>
    </recommendedName>
    <alternativeName>
        <fullName evidence="7">4,4'-diaponeurosporene oxidase</fullName>
    </alternativeName>
    <alternativeName>
        <fullName evidence="8">Carotenoid oxidase</fullName>
    </alternativeName>
</protein>
<dbReference type="InterPro" id="IPR036188">
    <property type="entry name" value="FAD/NAD-bd_sf"/>
</dbReference>
<evidence type="ECO:0000256" key="1">
    <source>
        <dbReference type="ARBA" id="ARBA00001974"/>
    </source>
</evidence>
<dbReference type="KEGG" id="bwh:A9C19_15125"/>
<dbReference type="GO" id="GO:0016491">
    <property type="term" value="F:oxidoreductase activity"/>
    <property type="evidence" value="ECO:0007669"/>
    <property type="project" value="UniProtKB-KW"/>
</dbReference>
<organism evidence="12 13">
    <name type="scientific">Bacillus weihaiensis</name>
    <dbReference type="NCBI Taxonomy" id="1547283"/>
    <lineage>
        <taxon>Bacteria</taxon>
        <taxon>Bacillati</taxon>
        <taxon>Bacillota</taxon>
        <taxon>Bacilli</taxon>
        <taxon>Bacillales</taxon>
        <taxon>Bacillaceae</taxon>
        <taxon>Bacillus</taxon>
    </lineage>
</organism>
<reference evidence="12 13" key="1">
    <citation type="journal article" date="2016" name="Sci. Rep.">
        <title>Complete genome sequence and transcriptomic analysis of a novel marine strain Bacillus weihaiensis reveals the mechanism of brown algae degradation.</title>
        <authorList>
            <person name="Zhu Y."/>
            <person name="Chen P."/>
            <person name="Bao Y."/>
            <person name="Men Y."/>
            <person name="Zeng Y."/>
            <person name="Yang J."/>
            <person name="Sun J."/>
            <person name="Sun Y."/>
        </authorList>
    </citation>
    <scope>NUCLEOTIDE SEQUENCE [LARGE SCALE GENOMIC DNA]</scope>
    <source>
        <strain evidence="12 13">Alg07</strain>
    </source>
</reference>
<dbReference type="Gene3D" id="3.50.50.60">
    <property type="entry name" value="FAD/NAD(P)-binding domain"/>
    <property type="match status" value="2"/>
</dbReference>
<dbReference type="EMBL" id="CP016020">
    <property type="protein sequence ID" value="APH05959.1"/>
    <property type="molecule type" value="Genomic_DNA"/>
</dbReference>
<evidence type="ECO:0000256" key="6">
    <source>
        <dbReference type="ARBA" id="ARBA00039159"/>
    </source>
</evidence>
<proteinExistence type="inferred from homology"/>
<comment type="similarity">
    <text evidence="5">Belongs to the carotenoid/retinoid oxidoreductase family. CrtP subfamily.</text>
</comment>
<evidence type="ECO:0000259" key="11">
    <source>
        <dbReference type="Pfam" id="PF01593"/>
    </source>
</evidence>
<keyword evidence="2 10" id="KW-0125">Carotenoid biosynthesis</keyword>
<name>A0A1L3MUF5_9BACI</name>
<evidence type="ECO:0000313" key="13">
    <source>
        <dbReference type="Proteomes" id="UP000181936"/>
    </source>
</evidence>
<dbReference type="InterPro" id="IPR002937">
    <property type="entry name" value="Amino_oxidase"/>
</dbReference>
<gene>
    <name evidence="12" type="ORF">A9C19_15125</name>
</gene>
<accession>A0A1L3MUF5</accession>
<dbReference type="RefSeq" id="WP_072580759.1">
    <property type="nucleotide sequence ID" value="NZ_CP016020.1"/>
</dbReference>
<evidence type="ECO:0000256" key="2">
    <source>
        <dbReference type="ARBA" id="ARBA00022746"/>
    </source>
</evidence>
<evidence type="ECO:0000313" key="12">
    <source>
        <dbReference type="EMBL" id="APH05959.1"/>
    </source>
</evidence>
<sequence length="490" mass="55129">MKKVAVIGAGLGGLSAAISLATKGYSVELFEKNNHCGGKLMPYELGTHKFDFGPNTITMPDVFKQVFALASENPDDYVTFKKLNVHTRNSFADGSHFDFTSDRSLMKNQLVELDSFGEAHYDSFIKEITRLYTLSEKHFFYKTFQSYTDYLSPTLGKALLQVRPYESLYHFFSRYFQKKEVLEAFSRYATYIGSSPYVSPATFAMIAYLELVQGVYYIEGGNVQLAKAYEKVARKLGITIHLNTKVTKMNVTNKKITSLVLNDAKTAAFDEVVMNADLLKAYPELIHEDNRPHFTNKKRDKYQPSISAFVILAGLSHRNKGLLHHNVFFSRDYEKEFNDLFQSGSYSWEPTIYISNSSYTDQSQSPDGDNLFILVNAPALHQDGELGVDPEAYKQMIYDQLEKRGVQIRDFLVEEKVITPKDIEEKFGAYRGALYGLASNKKIDAFLRPSNFAKDIVNLSFVGGSTHPGGGSPMVVISGLNVAHALGNRL</sequence>
<dbReference type="Pfam" id="PF01593">
    <property type="entry name" value="Amino_oxidase"/>
    <property type="match status" value="1"/>
</dbReference>
<dbReference type="GO" id="GO:0016117">
    <property type="term" value="P:carotenoid biosynthetic process"/>
    <property type="evidence" value="ECO:0007669"/>
    <property type="project" value="UniProtKB-KW"/>
</dbReference>
<comment type="catalytic activity">
    <reaction evidence="9">
        <text>all-trans-4,4'-diaponeurosporene + 2 AH2 + 2 O2 = 4,4'-diaponeurosporenal + 2 A + 3 H2O</text>
        <dbReference type="Rhea" id="RHEA:56104"/>
        <dbReference type="ChEBI" id="CHEBI:13193"/>
        <dbReference type="ChEBI" id="CHEBI:15377"/>
        <dbReference type="ChEBI" id="CHEBI:15379"/>
        <dbReference type="ChEBI" id="CHEBI:17499"/>
        <dbReference type="ChEBI" id="CHEBI:62743"/>
        <dbReference type="ChEBI" id="CHEBI:79065"/>
    </reaction>
</comment>
<dbReference type="InterPro" id="IPR014105">
    <property type="entry name" value="Carotenoid/retinoid_OxRdtase"/>
</dbReference>
<evidence type="ECO:0000256" key="9">
    <source>
        <dbReference type="ARBA" id="ARBA00048532"/>
    </source>
</evidence>
<dbReference type="STRING" id="1547283.A9C19_15125"/>